<dbReference type="Gene3D" id="3.40.190.10">
    <property type="entry name" value="Periplasmic binding protein-like II"/>
    <property type="match status" value="1"/>
</dbReference>
<dbReference type="CDD" id="cd13578">
    <property type="entry name" value="PBP2_Bug27"/>
    <property type="match status" value="1"/>
</dbReference>
<dbReference type="AlphaFoldDB" id="A0A916SLJ5"/>
<comment type="caution">
    <text evidence="3">The sequence shown here is derived from an EMBL/GenBank/DDBJ whole genome shotgun (WGS) entry which is preliminary data.</text>
</comment>
<dbReference type="PANTHER" id="PTHR42928:SF5">
    <property type="entry name" value="BLR1237 PROTEIN"/>
    <property type="match status" value="1"/>
</dbReference>
<keyword evidence="2" id="KW-0732">Signal</keyword>
<dbReference type="Proteomes" id="UP000620596">
    <property type="component" value="Unassembled WGS sequence"/>
</dbReference>
<reference evidence="3" key="2">
    <citation type="submission" date="2020-09" db="EMBL/GenBank/DDBJ databases">
        <authorList>
            <person name="Sun Q."/>
            <person name="Zhou Y."/>
        </authorList>
    </citation>
    <scope>NUCLEOTIDE SEQUENCE</scope>
    <source>
        <strain evidence="3">CGMCC 1.15322</strain>
    </source>
</reference>
<protein>
    <submittedName>
        <fullName evidence="3">MFS transporter</fullName>
    </submittedName>
</protein>
<accession>A0A916SLJ5</accession>
<comment type="similarity">
    <text evidence="1">Belongs to the UPF0065 (bug) family.</text>
</comment>
<evidence type="ECO:0000313" key="4">
    <source>
        <dbReference type="Proteomes" id="UP000620596"/>
    </source>
</evidence>
<dbReference type="InterPro" id="IPR006311">
    <property type="entry name" value="TAT_signal"/>
</dbReference>
<evidence type="ECO:0000256" key="1">
    <source>
        <dbReference type="ARBA" id="ARBA00006987"/>
    </source>
</evidence>
<keyword evidence="4" id="KW-1185">Reference proteome</keyword>
<gene>
    <name evidence="3" type="ORF">GCM10011496_28640</name>
</gene>
<dbReference type="PANTHER" id="PTHR42928">
    <property type="entry name" value="TRICARBOXYLATE-BINDING PROTEIN"/>
    <property type="match status" value="1"/>
</dbReference>
<dbReference type="SUPFAM" id="SSF53850">
    <property type="entry name" value="Periplasmic binding protein-like II"/>
    <property type="match status" value="1"/>
</dbReference>
<name>A0A916SLJ5_9BURK</name>
<feature type="chain" id="PRO_5037617758" evidence="2">
    <location>
        <begin position="33"/>
        <end position="332"/>
    </location>
</feature>
<reference evidence="3" key="1">
    <citation type="journal article" date="2014" name="Int. J. Syst. Evol. Microbiol.">
        <title>Complete genome sequence of Corynebacterium casei LMG S-19264T (=DSM 44701T), isolated from a smear-ripened cheese.</title>
        <authorList>
            <consortium name="US DOE Joint Genome Institute (JGI-PGF)"/>
            <person name="Walter F."/>
            <person name="Albersmeier A."/>
            <person name="Kalinowski J."/>
            <person name="Ruckert C."/>
        </authorList>
    </citation>
    <scope>NUCLEOTIDE SEQUENCE</scope>
    <source>
        <strain evidence="3">CGMCC 1.15322</strain>
    </source>
</reference>
<dbReference type="Pfam" id="PF03401">
    <property type="entry name" value="TctC"/>
    <property type="match status" value="1"/>
</dbReference>
<dbReference type="PIRSF" id="PIRSF017082">
    <property type="entry name" value="YflP"/>
    <property type="match status" value="1"/>
</dbReference>
<dbReference type="RefSeq" id="WP_188709197.1">
    <property type="nucleotide sequence ID" value="NZ_BMIG01000011.1"/>
</dbReference>
<dbReference type="Gene3D" id="3.40.190.150">
    <property type="entry name" value="Bordetella uptake gene, domain 1"/>
    <property type="match status" value="1"/>
</dbReference>
<evidence type="ECO:0000256" key="2">
    <source>
        <dbReference type="SAM" id="SignalP"/>
    </source>
</evidence>
<sequence length="332" mass="34438">MQALTRRALRRPSLAALVALALVAFAGAVAQAQDAYPSKPITIVVPYPPGGSNDVFARVIARELGDALKQPVIVDNRPGASGTTGTAAVVRATADGYTLVAVSSSMTTNAAIQPKMPFDPVKGLAAVAMFAEGPFIVAVNNEFAAKSPKELIAAIRAKPGAYNYASSGTGSVNQFGTELLKAQAGNLFITHIPYRGMGPAVTDLAGGQTQVLMASGPSLLPMVRAGKVRAIGITSATPSAIAPDLVPFSTAVPGYEFSLWWGLLAPAGTPTPVISKLNAAINQILAKPEVKAQFLREGAEARPITPAQFASVVASDVERWKKLARQQNIVAD</sequence>
<dbReference type="EMBL" id="BMIG01000011">
    <property type="protein sequence ID" value="GGB06002.1"/>
    <property type="molecule type" value="Genomic_DNA"/>
</dbReference>
<dbReference type="PROSITE" id="PS51318">
    <property type="entry name" value="TAT"/>
    <property type="match status" value="1"/>
</dbReference>
<dbReference type="InterPro" id="IPR042100">
    <property type="entry name" value="Bug_dom1"/>
</dbReference>
<organism evidence="3 4">
    <name type="scientific">Polaromonas eurypsychrophila</name>
    <dbReference type="NCBI Taxonomy" id="1614635"/>
    <lineage>
        <taxon>Bacteria</taxon>
        <taxon>Pseudomonadati</taxon>
        <taxon>Pseudomonadota</taxon>
        <taxon>Betaproteobacteria</taxon>
        <taxon>Burkholderiales</taxon>
        <taxon>Comamonadaceae</taxon>
        <taxon>Polaromonas</taxon>
    </lineage>
</organism>
<proteinExistence type="inferred from homology"/>
<evidence type="ECO:0000313" key="3">
    <source>
        <dbReference type="EMBL" id="GGB06002.1"/>
    </source>
</evidence>
<feature type="signal peptide" evidence="2">
    <location>
        <begin position="1"/>
        <end position="32"/>
    </location>
</feature>
<dbReference type="InterPro" id="IPR005064">
    <property type="entry name" value="BUG"/>
</dbReference>